<proteinExistence type="predicted"/>
<keyword evidence="3" id="KW-1185">Reference proteome</keyword>
<feature type="compositionally biased region" description="Acidic residues" evidence="1">
    <location>
        <begin position="138"/>
        <end position="151"/>
    </location>
</feature>
<feature type="region of interest" description="Disordered" evidence="1">
    <location>
        <begin position="113"/>
        <end position="151"/>
    </location>
</feature>
<name>A0AAN8G8C4_TRICO</name>
<feature type="region of interest" description="Disordered" evidence="1">
    <location>
        <begin position="72"/>
        <end position="100"/>
    </location>
</feature>
<evidence type="ECO:0000313" key="2">
    <source>
        <dbReference type="EMBL" id="KAK5983293.1"/>
    </source>
</evidence>
<accession>A0AAN8G8C4</accession>
<protein>
    <submittedName>
        <fullName evidence="2">Uncharacterized protein</fullName>
    </submittedName>
</protein>
<sequence length="179" mass="19095">MLFASGLRKAVDQADPSAAAILVTAEETNRLLIERRRRQMIRRHTCGTLKPQEDGVRTVSFLTPELAIAEDDNESSGLYSKKPPPPSIVPPSIGSRPAVDDWGTSAFSLPAAPASAAAVPPYTPANSAPTAASSGAGDDFDDEWTDDEDDMVVSTDKVRFSLSLQSSNNSNAIRPYSAF</sequence>
<gene>
    <name evidence="2" type="ORF">GCK32_010165</name>
</gene>
<dbReference type="AlphaFoldDB" id="A0AAN8G8C4"/>
<organism evidence="2 3">
    <name type="scientific">Trichostrongylus colubriformis</name>
    <name type="common">Black scour worm</name>
    <dbReference type="NCBI Taxonomy" id="6319"/>
    <lineage>
        <taxon>Eukaryota</taxon>
        <taxon>Metazoa</taxon>
        <taxon>Ecdysozoa</taxon>
        <taxon>Nematoda</taxon>
        <taxon>Chromadorea</taxon>
        <taxon>Rhabditida</taxon>
        <taxon>Rhabditina</taxon>
        <taxon>Rhabditomorpha</taxon>
        <taxon>Strongyloidea</taxon>
        <taxon>Trichostrongylidae</taxon>
        <taxon>Trichostrongylus</taxon>
    </lineage>
</organism>
<evidence type="ECO:0000256" key="1">
    <source>
        <dbReference type="SAM" id="MobiDB-lite"/>
    </source>
</evidence>
<comment type="caution">
    <text evidence="2">The sequence shown here is derived from an EMBL/GenBank/DDBJ whole genome shotgun (WGS) entry which is preliminary data.</text>
</comment>
<reference evidence="2 3" key="1">
    <citation type="submission" date="2019-10" db="EMBL/GenBank/DDBJ databases">
        <title>Assembly and Annotation for the nematode Trichostrongylus colubriformis.</title>
        <authorList>
            <person name="Martin J."/>
        </authorList>
    </citation>
    <scope>NUCLEOTIDE SEQUENCE [LARGE SCALE GENOMIC DNA]</scope>
    <source>
        <strain evidence="2">G859</strain>
        <tissue evidence="2">Whole worm</tissue>
    </source>
</reference>
<feature type="compositionally biased region" description="Low complexity" evidence="1">
    <location>
        <begin position="113"/>
        <end position="137"/>
    </location>
</feature>
<dbReference type="Proteomes" id="UP001331761">
    <property type="component" value="Unassembled WGS sequence"/>
</dbReference>
<evidence type="ECO:0000313" key="3">
    <source>
        <dbReference type="Proteomes" id="UP001331761"/>
    </source>
</evidence>
<dbReference type="EMBL" id="WIXE01004151">
    <property type="protein sequence ID" value="KAK5983293.1"/>
    <property type="molecule type" value="Genomic_DNA"/>
</dbReference>